<evidence type="ECO:0000313" key="3">
    <source>
        <dbReference type="EMBL" id="KFB73263.1"/>
    </source>
</evidence>
<dbReference type="AlphaFoldDB" id="A0A080LX19"/>
<feature type="compositionally biased region" description="Basic and acidic residues" evidence="1">
    <location>
        <begin position="48"/>
        <end position="62"/>
    </location>
</feature>
<feature type="region of interest" description="Disordered" evidence="1">
    <location>
        <begin position="31"/>
        <end position="62"/>
    </location>
</feature>
<proteinExistence type="predicted"/>
<evidence type="ECO:0000256" key="1">
    <source>
        <dbReference type="SAM" id="MobiDB-lite"/>
    </source>
</evidence>
<protein>
    <recommendedName>
        <fullName evidence="5">DUF4124 domain-containing protein</fullName>
    </recommendedName>
</protein>
<accession>A0A080LX19</accession>
<organism evidence="3 4">
    <name type="scientific">Candidatus Accumulibacter phosphatis</name>
    <dbReference type="NCBI Taxonomy" id="327160"/>
    <lineage>
        <taxon>Bacteria</taxon>
        <taxon>Pseudomonadati</taxon>
        <taxon>Pseudomonadota</taxon>
        <taxon>Betaproteobacteria</taxon>
        <taxon>Candidatus Accumulibacter</taxon>
    </lineage>
</organism>
<feature type="chain" id="PRO_5001750579" description="DUF4124 domain-containing protein" evidence="2">
    <location>
        <begin position="23"/>
        <end position="62"/>
    </location>
</feature>
<dbReference type="Proteomes" id="UP000020077">
    <property type="component" value="Unassembled WGS sequence"/>
</dbReference>
<sequence precursor="true">MNGYRSLLPPAALLAAVAVAVAASLRLAPGNRRPEAQDKSELYGWEDECGRPPSRDKSNIPS</sequence>
<keyword evidence="2" id="KW-0732">Signal</keyword>
<feature type="compositionally biased region" description="Basic and acidic residues" evidence="1">
    <location>
        <begin position="32"/>
        <end position="41"/>
    </location>
</feature>
<gene>
    <name evidence="3" type="ORF">AW09_001480</name>
</gene>
<evidence type="ECO:0000256" key="2">
    <source>
        <dbReference type="SAM" id="SignalP"/>
    </source>
</evidence>
<dbReference type="EMBL" id="JDVG02000256">
    <property type="protein sequence ID" value="KFB73263.1"/>
    <property type="molecule type" value="Genomic_DNA"/>
</dbReference>
<comment type="caution">
    <text evidence="3">The sequence shown here is derived from an EMBL/GenBank/DDBJ whole genome shotgun (WGS) entry which is preliminary data.</text>
</comment>
<reference evidence="3 4" key="1">
    <citation type="submission" date="2014-02" db="EMBL/GenBank/DDBJ databases">
        <title>Expanding our view of genomic diversity in Candidatus Accumulibacter clades.</title>
        <authorList>
            <person name="Skennerton C.T."/>
            <person name="Barr J.J."/>
            <person name="Slater F.R."/>
            <person name="Bond P.L."/>
            <person name="Tyson G.W."/>
        </authorList>
    </citation>
    <scope>NUCLEOTIDE SEQUENCE [LARGE SCALE GENOMIC DNA]</scope>
    <source>
        <strain evidence="4">BA-91</strain>
    </source>
</reference>
<evidence type="ECO:0000313" key="4">
    <source>
        <dbReference type="Proteomes" id="UP000020077"/>
    </source>
</evidence>
<evidence type="ECO:0008006" key="5">
    <source>
        <dbReference type="Google" id="ProtNLM"/>
    </source>
</evidence>
<feature type="signal peptide" evidence="2">
    <location>
        <begin position="1"/>
        <end position="22"/>
    </location>
</feature>
<name>A0A080LX19_9PROT</name>